<dbReference type="GO" id="GO:0003700">
    <property type="term" value="F:DNA-binding transcription factor activity"/>
    <property type="evidence" value="ECO:0007669"/>
    <property type="project" value="InterPro"/>
</dbReference>
<dbReference type="SMART" id="SM00342">
    <property type="entry name" value="HTH_ARAC"/>
    <property type="match status" value="1"/>
</dbReference>
<dbReference type="InterPro" id="IPR053142">
    <property type="entry name" value="PchR_regulatory_protein"/>
</dbReference>
<evidence type="ECO:0000313" key="5">
    <source>
        <dbReference type="Proteomes" id="UP001138708"/>
    </source>
</evidence>
<keyword evidence="4" id="KW-1185">Reference proteome</keyword>
<feature type="domain" description="HTH araC/xylS-type" evidence="1">
    <location>
        <begin position="213"/>
        <end position="315"/>
    </location>
</feature>
<dbReference type="RefSeq" id="WP_168042970.1">
    <property type="nucleotide sequence ID" value="NZ_JAAEDK010000037.1"/>
</dbReference>
<reference evidence="3 4" key="2">
    <citation type="submission" date="2020-02" db="EMBL/GenBank/DDBJ databases">
        <authorList>
            <person name="Sun Q."/>
            <person name="Inoue M."/>
        </authorList>
    </citation>
    <scope>NUCLEOTIDE SEQUENCE [LARGE SCALE GENOMIC DNA]</scope>
    <source>
        <strain evidence="3 4">KCTC 22478</strain>
    </source>
</reference>
<protein>
    <submittedName>
        <fullName evidence="2">Helix-turn-helix domain-containing protein</fullName>
    </submittedName>
</protein>
<comment type="caution">
    <text evidence="2">The sequence shown here is derived from an EMBL/GenBank/DDBJ whole genome shotgun (WGS) entry which is preliminary data.</text>
</comment>
<organism evidence="2 5">
    <name type="scientific">Neoroseomonas oryzicola</name>
    <dbReference type="NCBI Taxonomy" id="535904"/>
    <lineage>
        <taxon>Bacteria</taxon>
        <taxon>Pseudomonadati</taxon>
        <taxon>Pseudomonadota</taxon>
        <taxon>Alphaproteobacteria</taxon>
        <taxon>Acetobacterales</taxon>
        <taxon>Acetobacteraceae</taxon>
        <taxon>Neoroseomonas</taxon>
    </lineage>
</organism>
<dbReference type="Gene3D" id="1.10.10.60">
    <property type="entry name" value="Homeodomain-like"/>
    <property type="match status" value="1"/>
</dbReference>
<evidence type="ECO:0000313" key="2">
    <source>
        <dbReference type="EMBL" id="MBR0660762.1"/>
    </source>
</evidence>
<dbReference type="Pfam" id="PF12833">
    <property type="entry name" value="HTH_18"/>
    <property type="match status" value="1"/>
</dbReference>
<proteinExistence type="predicted"/>
<evidence type="ECO:0000259" key="1">
    <source>
        <dbReference type="PROSITE" id="PS01124"/>
    </source>
</evidence>
<dbReference type="GO" id="GO:0043565">
    <property type="term" value="F:sequence-specific DNA binding"/>
    <property type="evidence" value="ECO:0007669"/>
    <property type="project" value="InterPro"/>
</dbReference>
<reference evidence="2" key="3">
    <citation type="journal article" date="2021" name="Syst. Appl. Microbiol.">
        <title>Roseomonas hellenica sp. nov., isolated from roots of wild-growing Alkanna tinctoria.</title>
        <authorList>
            <person name="Rat A."/>
            <person name="Naranjo H.D."/>
            <person name="Lebbe L."/>
            <person name="Cnockaert M."/>
            <person name="Krigas N."/>
            <person name="Grigoriadou K."/>
            <person name="Maloupa E."/>
            <person name="Willems A."/>
        </authorList>
    </citation>
    <scope>NUCLEOTIDE SEQUENCE</scope>
    <source>
        <strain evidence="2">LMG 31161</strain>
    </source>
</reference>
<sequence length="316" mass="34186">MDQFAALPLVMQFDDPAEVAAALRDASVEYLSQAPGRFSATLTAASFAGVQLQIMSDGPHLSRGTIAPGSSALLFMLGGAPGRPVVNSHAMSPAELMLLGPDGAVESQVATPIEWAAVSFDADAFARLVGDDDAPGRGDFAPRHFAATARAGIEARVREIGAIAAADPHRLLVDTVQQSISDEFHHFARHVVQWKDVDSASLRALRRRVQLVRLADEYMAGRIDQPLYSEEVRAALGVPMRTLHDAFVAVHGMSMHRYLRIRRLNLARQALRANPGGGQTQVKAAALRFGFWHFGRFAQAYRALFGELPSETARPA</sequence>
<dbReference type="Proteomes" id="UP001138708">
    <property type="component" value="Unassembled WGS sequence"/>
</dbReference>
<dbReference type="EMBL" id="JAAEDK010000037">
    <property type="protein sequence ID" value="MBR0660762.1"/>
    <property type="molecule type" value="Genomic_DNA"/>
</dbReference>
<accession>A0A9X9WKA2</accession>
<dbReference type="EMBL" id="JAAVUP010000007">
    <property type="protein sequence ID" value="NKE19064.1"/>
    <property type="molecule type" value="Genomic_DNA"/>
</dbReference>
<dbReference type="InterPro" id="IPR018060">
    <property type="entry name" value="HTH_AraC"/>
</dbReference>
<name>A0A9X9WKA2_9PROT</name>
<dbReference type="PANTHER" id="PTHR47893">
    <property type="entry name" value="REGULATORY PROTEIN PCHR"/>
    <property type="match status" value="1"/>
</dbReference>
<dbReference type="PANTHER" id="PTHR47893:SF1">
    <property type="entry name" value="REGULATORY PROTEIN PCHR"/>
    <property type="match status" value="1"/>
</dbReference>
<evidence type="ECO:0000313" key="4">
    <source>
        <dbReference type="Proteomes" id="UP000746741"/>
    </source>
</evidence>
<dbReference type="PROSITE" id="PS01124">
    <property type="entry name" value="HTH_ARAC_FAMILY_2"/>
    <property type="match status" value="1"/>
</dbReference>
<evidence type="ECO:0000313" key="3">
    <source>
        <dbReference type="EMBL" id="NKE19064.1"/>
    </source>
</evidence>
<gene>
    <name evidence="3" type="ORF">GWK15_19060</name>
    <name evidence="2" type="ORF">GXW75_16005</name>
</gene>
<dbReference type="AlphaFoldDB" id="A0A9X9WKA2"/>
<reference evidence="2" key="1">
    <citation type="submission" date="2020-01" db="EMBL/GenBank/DDBJ databases">
        <authorList>
            <person name="Rat A."/>
        </authorList>
    </citation>
    <scope>NUCLEOTIDE SEQUENCE</scope>
    <source>
        <strain evidence="2">LMG 31161</strain>
    </source>
</reference>
<dbReference type="Proteomes" id="UP000746741">
    <property type="component" value="Unassembled WGS sequence"/>
</dbReference>